<name>A0A087TJR7_STEMI</name>
<accession>A0A087TJR7</accession>
<dbReference type="Proteomes" id="UP000054359">
    <property type="component" value="Unassembled WGS sequence"/>
</dbReference>
<sequence length="51" mass="5588">MLIDCNSSDEKYVTISCTQNPILQIAGSLIRAQIQAGGLHECFVIFISLTM</sequence>
<feature type="non-terminal residue" evidence="1">
    <location>
        <position position="51"/>
    </location>
</feature>
<gene>
    <name evidence="1" type="ORF">X975_19570</name>
</gene>
<keyword evidence="2" id="KW-1185">Reference proteome</keyword>
<evidence type="ECO:0000313" key="1">
    <source>
        <dbReference type="EMBL" id="KFM65356.1"/>
    </source>
</evidence>
<proteinExistence type="predicted"/>
<dbReference type="EMBL" id="KK115527">
    <property type="protein sequence ID" value="KFM65356.1"/>
    <property type="molecule type" value="Genomic_DNA"/>
</dbReference>
<organism evidence="1 2">
    <name type="scientific">Stegodyphus mimosarum</name>
    <name type="common">African social velvet spider</name>
    <dbReference type="NCBI Taxonomy" id="407821"/>
    <lineage>
        <taxon>Eukaryota</taxon>
        <taxon>Metazoa</taxon>
        <taxon>Ecdysozoa</taxon>
        <taxon>Arthropoda</taxon>
        <taxon>Chelicerata</taxon>
        <taxon>Arachnida</taxon>
        <taxon>Araneae</taxon>
        <taxon>Araneomorphae</taxon>
        <taxon>Entelegynae</taxon>
        <taxon>Eresoidea</taxon>
        <taxon>Eresidae</taxon>
        <taxon>Stegodyphus</taxon>
    </lineage>
</organism>
<dbReference type="AlphaFoldDB" id="A0A087TJR7"/>
<protein>
    <submittedName>
        <fullName evidence="1">Uncharacterized protein</fullName>
    </submittedName>
</protein>
<evidence type="ECO:0000313" key="2">
    <source>
        <dbReference type="Proteomes" id="UP000054359"/>
    </source>
</evidence>
<reference evidence="1 2" key="1">
    <citation type="submission" date="2013-11" db="EMBL/GenBank/DDBJ databases">
        <title>Genome sequencing of Stegodyphus mimosarum.</title>
        <authorList>
            <person name="Bechsgaard J."/>
        </authorList>
    </citation>
    <scope>NUCLEOTIDE SEQUENCE [LARGE SCALE GENOMIC DNA]</scope>
</reference>